<dbReference type="EMBL" id="CAJOBI010213290">
    <property type="protein sequence ID" value="CAF5023508.1"/>
    <property type="molecule type" value="Genomic_DNA"/>
</dbReference>
<feature type="non-terminal residue" evidence="2">
    <location>
        <position position="21"/>
    </location>
</feature>
<comment type="caution">
    <text evidence="2">The sequence shown here is derived from an EMBL/GenBank/DDBJ whole genome shotgun (WGS) entry which is preliminary data.</text>
</comment>
<evidence type="ECO:0000313" key="1">
    <source>
        <dbReference type="EMBL" id="CAF5014934.1"/>
    </source>
</evidence>
<dbReference type="EMBL" id="CAJOBI010209731">
    <property type="protein sequence ID" value="CAF5014934.1"/>
    <property type="molecule type" value="Genomic_DNA"/>
</dbReference>
<protein>
    <submittedName>
        <fullName evidence="2">Uncharacterized protein</fullName>
    </submittedName>
</protein>
<dbReference type="AlphaFoldDB" id="A0A8S3DIZ7"/>
<reference evidence="2" key="1">
    <citation type="submission" date="2021-02" db="EMBL/GenBank/DDBJ databases">
        <authorList>
            <person name="Nowell W R."/>
        </authorList>
    </citation>
    <scope>NUCLEOTIDE SEQUENCE</scope>
</reference>
<sequence length="21" mass="2231">MATNLCRVLPACSRAALNGRI</sequence>
<dbReference type="Proteomes" id="UP000676336">
    <property type="component" value="Unassembled WGS sequence"/>
</dbReference>
<gene>
    <name evidence="1" type="ORF">SMN809_LOCUS57374</name>
    <name evidence="2" type="ORF">SMN809_LOCUS57757</name>
</gene>
<evidence type="ECO:0000313" key="3">
    <source>
        <dbReference type="Proteomes" id="UP000676336"/>
    </source>
</evidence>
<accession>A0A8S3DIZ7</accession>
<evidence type="ECO:0000313" key="2">
    <source>
        <dbReference type="EMBL" id="CAF5023508.1"/>
    </source>
</evidence>
<name>A0A8S3DIZ7_9BILA</name>
<organism evidence="2 3">
    <name type="scientific">Rotaria magnacalcarata</name>
    <dbReference type="NCBI Taxonomy" id="392030"/>
    <lineage>
        <taxon>Eukaryota</taxon>
        <taxon>Metazoa</taxon>
        <taxon>Spiralia</taxon>
        <taxon>Gnathifera</taxon>
        <taxon>Rotifera</taxon>
        <taxon>Eurotatoria</taxon>
        <taxon>Bdelloidea</taxon>
        <taxon>Philodinida</taxon>
        <taxon>Philodinidae</taxon>
        <taxon>Rotaria</taxon>
    </lineage>
</organism>
<proteinExistence type="predicted"/>